<dbReference type="AlphaFoldDB" id="S9PAH5"/>
<organism evidence="2 3">
    <name type="scientific">Cystobacter fuscus (strain ATCC 25194 / DSM 2262 / NBRC 100088 / M29)</name>
    <dbReference type="NCBI Taxonomy" id="1242864"/>
    <lineage>
        <taxon>Bacteria</taxon>
        <taxon>Pseudomonadati</taxon>
        <taxon>Myxococcota</taxon>
        <taxon>Myxococcia</taxon>
        <taxon>Myxococcales</taxon>
        <taxon>Cystobacterineae</taxon>
        <taxon>Archangiaceae</taxon>
        <taxon>Cystobacter</taxon>
    </lineage>
</organism>
<gene>
    <name evidence="2" type="ORF">D187_003171</name>
</gene>
<evidence type="ECO:0000313" key="2">
    <source>
        <dbReference type="EMBL" id="EPX59267.1"/>
    </source>
</evidence>
<reference evidence="2" key="1">
    <citation type="submission" date="2013-05" db="EMBL/GenBank/DDBJ databases">
        <title>Genome assembly of Cystobacter fuscus DSM 2262.</title>
        <authorList>
            <person name="Sharma G."/>
            <person name="Khatri I."/>
            <person name="Kaur C."/>
            <person name="Mayilraj S."/>
            <person name="Subramanian S."/>
        </authorList>
    </citation>
    <scope>NUCLEOTIDE SEQUENCE [LARGE SCALE GENOMIC DNA]</scope>
    <source>
        <strain evidence="2">DSM 2262</strain>
    </source>
</reference>
<sequence>MVFPLLYRDGLRSARKRGSTARCVLDGLTALRGGGTGAQARRASPALGPGGDRPVRPGPRGGATPALEGGAGAQ</sequence>
<proteinExistence type="predicted"/>
<dbReference type="EMBL" id="ANAH02000018">
    <property type="protein sequence ID" value="EPX59267.1"/>
    <property type="molecule type" value="Genomic_DNA"/>
</dbReference>
<feature type="region of interest" description="Disordered" evidence="1">
    <location>
        <begin position="30"/>
        <end position="74"/>
    </location>
</feature>
<keyword evidence="3" id="KW-1185">Reference proteome</keyword>
<dbReference type="Proteomes" id="UP000011682">
    <property type="component" value="Unassembled WGS sequence"/>
</dbReference>
<evidence type="ECO:0000256" key="1">
    <source>
        <dbReference type="SAM" id="MobiDB-lite"/>
    </source>
</evidence>
<protein>
    <submittedName>
        <fullName evidence="2">Uncharacterized protein</fullName>
    </submittedName>
</protein>
<comment type="caution">
    <text evidence="2">The sequence shown here is derived from an EMBL/GenBank/DDBJ whole genome shotgun (WGS) entry which is preliminary data.</text>
</comment>
<evidence type="ECO:0000313" key="3">
    <source>
        <dbReference type="Proteomes" id="UP000011682"/>
    </source>
</evidence>
<name>S9PAH5_CYSF2</name>
<accession>S9PAH5</accession>